<sequence length="373" mass="41590">MVIGSGYYPNIQWIVGTVTGVTRDSKHPTHLQSVSVRTTQGPQDIEAVFVVDCTGPASAGVKWIKREGYGYAETYSKNALPLDQLKLSYDQKIRYATLEFSIPPALGKRLPIPGGFYTQGSIYTCVARSDKDRCSAYASTLDGDRLQVLCGTWGAGEDPPRTIQATKEYIHAMVLDERPPQWWFDMLDLLTEVEDKMTCSIVRVPPTPYIRFHKATNLPSNWVAIGDSVMRLNPVFGQGCSKAMLDVVSLNNVLHSMATSESKAGSRLPKDFSKRFFAAQEQKIKPLWLATKTFDYGYDTTIPIPGETLSSGAFIRWYMRQLQTLAFTDMDLASTMWHISMMMAPGIDNLHPLTVVKVLWNSIRTHVCTVVGA</sequence>
<dbReference type="SUPFAM" id="SSF51905">
    <property type="entry name" value="FAD/NAD(P)-binding domain"/>
    <property type="match status" value="1"/>
</dbReference>
<gene>
    <name evidence="1" type="ORF">SERLADRAFT_474912</name>
</gene>
<name>F8P5J5_SERL9</name>
<dbReference type="InterPro" id="IPR036188">
    <property type="entry name" value="FAD/NAD-bd_sf"/>
</dbReference>
<dbReference type="AlphaFoldDB" id="F8P5J5"/>
<dbReference type="HOGENOM" id="CLU_025587_0_0_1"/>
<dbReference type="EMBL" id="GL945438">
    <property type="protein sequence ID" value="EGO21882.1"/>
    <property type="molecule type" value="Genomic_DNA"/>
</dbReference>
<organism>
    <name type="scientific">Serpula lacrymans var. lacrymans (strain S7.9)</name>
    <name type="common">Dry rot fungus</name>
    <dbReference type="NCBI Taxonomy" id="578457"/>
    <lineage>
        <taxon>Eukaryota</taxon>
        <taxon>Fungi</taxon>
        <taxon>Dikarya</taxon>
        <taxon>Basidiomycota</taxon>
        <taxon>Agaricomycotina</taxon>
        <taxon>Agaricomycetes</taxon>
        <taxon>Agaricomycetidae</taxon>
        <taxon>Boletales</taxon>
        <taxon>Coniophorineae</taxon>
        <taxon>Serpulaceae</taxon>
        <taxon>Serpula</taxon>
    </lineage>
</organism>
<dbReference type="RefSeq" id="XP_007321668.1">
    <property type="nucleotide sequence ID" value="XM_007321606.1"/>
</dbReference>
<proteinExistence type="predicted"/>
<dbReference type="KEGG" id="sla:SERLADRAFT_474912"/>
<dbReference type="Gene3D" id="3.50.50.60">
    <property type="entry name" value="FAD/NAD(P)-binding domain"/>
    <property type="match status" value="1"/>
</dbReference>
<evidence type="ECO:0000313" key="1">
    <source>
        <dbReference type="EMBL" id="EGO21882.1"/>
    </source>
</evidence>
<accession>F8P5J5</accession>
<dbReference type="GeneID" id="18820547"/>
<reference evidence="1" key="1">
    <citation type="submission" date="2011-04" db="EMBL/GenBank/DDBJ databases">
        <title>Evolution of plant cell wall degrading machinery underlies the functional diversity of forest fungi.</title>
        <authorList>
            <consortium name="US DOE Joint Genome Institute (JGI-PGF)"/>
            <person name="Eastwood D.C."/>
            <person name="Floudas D."/>
            <person name="Binder M."/>
            <person name="Majcherczyk A."/>
            <person name="Schneider P."/>
            <person name="Aerts A."/>
            <person name="Asiegbu F.O."/>
            <person name="Baker S.E."/>
            <person name="Barry K."/>
            <person name="Bendiksby M."/>
            <person name="Blumentritt M."/>
            <person name="Coutinho P.M."/>
            <person name="Cullen D."/>
            <person name="Cullen D."/>
            <person name="Gathman A."/>
            <person name="Goodell B."/>
            <person name="Henrissat B."/>
            <person name="Ihrmark K."/>
            <person name="Kauserud H."/>
            <person name="Kohler A."/>
            <person name="LaButti K."/>
            <person name="Lapidus A."/>
            <person name="Lavin J.L."/>
            <person name="Lee Y.-H."/>
            <person name="Lindquist E."/>
            <person name="Lilly W."/>
            <person name="Lucas S."/>
            <person name="Morin E."/>
            <person name="Murat C."/>
            <person name="Oguiza J.A."/>
            <person name="Park J."/>
            <person name="Pisabarro A.G."/>
            <person name="Riley R."/>
            <person name="Rosling A."/>
            <person name="Salamov A."/>
            <person name="Schmidt O."/>
            <person name="Schmutz J."/>
            <person name="Skrede I."/>
            <person name="Stenlid J."/>
            <person name="Wiebenga A."/>
            <person name="Xie X."/>
            <person name="Kues U."/>
            <person name="Hibbett D.S."/>
            <person name="Hoffmeister D."/>
            <person name="Hogberg N."/>
            <person name="Martin F."/>
            <person name="Grigoriev I.V."/>
            <person name="Watkinson S.C."/>
        </authorList>
    </citation>
    <scope>NUCLEOTIDE SEQUENCE</scope>
    <source>
        <strain evidence="1">S7.9</strain>
    </source>
</reference>
<dbReference type="Proteomes" id="UP000008064">
    <property type="component" value="Unassembled WGS sequence"/>
</dbReference>
<evidence type="ECO:0008006" key="2">
    <source>
        <dbReference type="Google" id="ProtNLM"/>
    </source>
</evidence>
<protein>
    <recommendedName>
        <fullName evidence="2">FAD-binding domain-containing protein</fullName>
    </recommendedName>
</protein>
<dbReference type="OrthoDB" id="2675609at2759"/>